<accession>E3H7M8</accession>
<feature type="transmembrane region" description="Helical" evidence="5">
    <location>
        <begin position="242"/>
        <end position="263"/>
    </location>
</feature>
<protein>
    <submittedName>
        <fullName evidence="7">O-antigen polymerase</fullName>
    </submittedName>
</protein>
<gene>
    <name evidence="7" type="ordered locus">Ilyop_0824</name>
</gene>
<evidence type="ECO:0000313" key="8">
    <source>
        <dbReference type="Proteomes" id="UP000006875"/>
    </source>
</evidence>
<feature type="domain" description="O-antigen ligase-related" evidence="6">
    <location>
        <begin position="122"/>
        <end position="255"/>
    </location>
</feature>
<feature type="transmembrane region" description="Helical" evidence="5">
    <location>
        <begin position="107"/>
        <end position="126"/>
    </location>
</feature>
<evidence type="ECO:0000256" key="2">
    <source>
        <dbReference type="ARBA" id="ARBA00022692"/>
    </source>
</evidence>
<keyword evidence="3 5" id="KW-1133">Transmembrane helix</keyword>
<dbReference type="HOGENOM" id="CLU_876537_0_0_0"/>
<dbReference type="GO" id="GO:0016020">
    <property type="term" value="C:membrane"/>
    <property type="evidence" value="ECO:0007669"/>
    <property type="project" value="UniProtKB-SubCell"/>
</dbReference>
<evidence type="ECO:0000259" key="6">
    <source>
        <dbReference type="Pfam" id="PF04932"/>
    </source>
</evidence>
<organism evidence="7 8">
    <name type="scientific">Ilyobacter polytropus (strain ATCC 51220 / DSM 2926 / LMG 16218 / CuHBu1)</name>
    <dbReference type="NCBI Taxonomy" id="572544"/>
    <lineage>
        <taxon>Bacteria</taxon>
        <taxon>Fusobacteriati</taxon>
        <taxon>Fusobacteriota</taxon>
        <taxon>Fusobacteriia</taxon>
        <taxon>Fusobacteriales</taxon>
        <taxon>Fusobacteriaceae</taxon>
        <taxon>Ilyobacter</taxon>
    </lineage>
</organism>
<keyword evidence="8" id="KW-1185">Reference proteome</keyword>
<dbReference type="EMBL" id="CP002281">
    <property type="protein sequence ID" value="ADO82610.1"/>
    <property type="molecule type" value="Genomic_DNA"/>
</dbReference>
<dbReference type="InterPro" id="IPR051533">
    <property type="entry name" value="WaaL-like"/>
</dbReference>
<dbReference type="PANTHER" id="PTHR37422:SF17">
    <property type="entry name" value="O-ANTIGEN LIGASE"/>
    <property type="match status" value="1"/>
</dbReference>
<dbReference type="eggNOG" id="COG3307">
    <property type="taxonomic scope" value="Bacteria"/>
</dbReference>
<feature type="transmembrane region" description="Helical" evidence="5">
    <location>
        <begin position="275"/>
        <end position="296"/>
    </location>
</feature>
<evidence type="ECO:0000313" key="7">
    <source>
        <dbReference type="EMBL" id="ADO82610.1"/>
    </source>
</evidence>
<evidence type="ECO:0000256" key="4">
    <source>
        <dbReference type="ARBA" id="ARBA00023136"/>
    </source>
</evidence>
<proteinExistence type="predicted"/>
<sequence length="317" mass="36648">MFAIIIFCLAHSIIFETYDYTFLVLGMSFIPYFFSRFIVLEDRDVDFIIKMLYVIGIILLGVYYHYVGLHAVENRFRVDGRHPVAIAADFGLAAIIFSYVLFTTKNFFVKLLSFCLLISTFYLTVFVLATRGASFTGLMAITLLYFMLSDKSIKDRLKSIIIIAIVIGCFIYTINHEAFIKQYPMLERFTLEGMLKDPSLVGSRRYTGRTDLMVKSLRMIMEKPFLGYGLGSVYSHNIILEWTASLGLIGLFPFLLFIFSIFSKLFRRIKYNPRFALFFTLMIYVFVLRMVSFAMVSHKAFFALAGVFLSYHDTPKE</sequence>
<dbReference type="Proteomes" id="UP000006875">
    <property type="component" value="Chromosome"/>
</dbReference>
<feature type="transmembrane region" description="Helical" evidence="5">
    <location>
        <begin position="51"/>
        <end position="72"/>
    </location>
</feature>
<comment type="subcellular location">
    <subcellularLocation>
        <location evidence="1">Membrane</location>
        <topology evidence="1">Multi-pass membrane protein</topology>
    </subcellularLocation>
</comment>
<evidence type="ECO:0000256" key="3">
    <source>
        <dbReference type="ARBA" id="ARBA00022989"/>
    </source>
</evidence>
<evidence type="ECO:0000256" key="1">
    <source>
        <dbReference type="ARBA" id="ARBA00004141"/>
    </source>
</evidence>
<feature type="transmembrane region" description="Helical" evidence="5">
    <location>
        <begin position="132"/>
        <end position="148"/>
    </location>
</feature>
<keyword evidence="4 5" id="KW-0472">Membrane</keyword>
<dbReference type="KEGG" id="ipo:Ilyop_0824"/>
<feature type="transmembrane region" description="Helical" evidence="5">
    <location>
        <begin position="160"/>
        <end position="180"/>
    </location>
</feature>
<reference evidence="7 8" key="1">
    <citation type="journal article" date="2010" name="Stand. Genomic Sci.">
        <title>Complete genome sequence of Ilyobacter polytropus type strain (CuHbu1).</title>
        <authorList>
            <person name="Sikorski J."/>
            <person name="Chertkov O."/>
            <person name="Lapidus A."/>
            <person name="Nolan M."/>
            <person name="Lucas S."/>
            <person name="Del Rio T.G."/>
            <person name="Tice H."/>
            <person name="Cheng J.F."/>
            <person name="Tapia R."/>
            <person name="Han C."/>
            <person name="Goodwin L."/>
            <person name="Pitluck S."/>
            <person name="Liolios K."/>
            <person name="Ivanova N."/>
            <person name="Mavromatis K."/>
            <person name="Mikhailova N."/>
            <person name="Pati A."/>
            <person name="Chen A."/>
            <person name="Palaniappan K."/>
            <person name="Land M."/>
            <person name="Hauser L."/>
            <person name="Chang Y.J."/>
            <person name="Jeffries C.D."/>
            <person name="Brambilla E."/>
            <person name="Yasawong M."/>
            <person name="Rohde M."/>
            <person name="Pukall R."/>
            <person name="Spring S."/>
            <person name="Goker M."/>
            <person name="Woyke T."/>
            <person name="Bristow J."/>
            <person name="Eisen J.A."/>
            <person name="Markowitz V."/>
            <person name="Hugenholtz P."/>
            <person name="Kyrpides N.C."/>
            <person name="Klenk H.P."/>
        </authorList>
    </citation>
    <scope>NUCLEOTIDE SEQUENCE [LARGE SCALE GENOMIC DNA]</scope>
    <source>
        <strain evidence="8">ATCC 51220 / DSM 2926 / LMG 16218 / CuHBu1</strain>
    </source>
</reference>
<dbReference type="AlphaFoldDB" id="E3H7M8"/>
<feature type="transmembrane region" description="Helical" evidence="5">
    <location>
        <begin position="22"/>
        <end position="39"/>
    </location>
</feature>
<dbReference type="Pfam" id="PF04932">
    <property type="entry name" value="Wzy_C"/>
    <property type="match status" value="1"/>
</dbReference>
<dbReference type="PANTHER" id="PTHR37422">
    <property type="entry name" value="TEICHURONIC ACID BIOSYNTHESIS PROTEIN TUAE"/>
    <property type="match status" value="1"/>
</dbReference>
<dbReference type="InterPro" id="IPR007016">
    <property type="entry name" value="O-antigen_ligase-rel_domated"/>
</dbReference>
<name>E3H7M8_ILYPC</name>
<evidence type="ECO:0000256" key="5">
    <source>
        <dbReference type="SAM" id="Phobius"/>
    </source>
</evidence>
<feature type="transmembrane region" description="Helical" evidence="5">
    <location>
        <begin position="84"/>
        <end position="102"/>
    </location>
</feature>
<keyword evidence="2 5" id="KW-0812">Transmembrane</keyword>
<dbReference type="RefSeq" id="WP_013387280.1">
    <property type="nucleotide sequence ID" value="NC_014632.1"/>
</dbReference>